<dbReference type="Proteomes" id="UP000436006">
    <property type="component" value="Unassembled WGS sequence"/>
</dbReference>
<gene>
    <name evidence="2" type="ORF">GO755_36910</name>
</gene>
<keyword evidence="1" id="KW-0732">Signal</keyword>
<evidence type="ECO:0008006" key="4">
    <source>
        <dbReference type="Google" id="ProtNLM"/>
    </source>
</evidence>
<protein>
    <recommendedName>
        <fullName evidence="4">TonB C-terminal domain-containing protein</fullName>
    </recommendedName>
</protein>
<keyword evidence="3" id="KW-1185">Reference proteome</keyword>
<dbReference type="AlphaFoldDB" id="A0A7K1SPC5"/>
<sequence>MNCFIHPSKWPIIFLLCLLTVLSNAQSPRDSILYESNRSAQFPSGVGGLYDFLKRTVHDPSSALIESCKQKVGVQMTINEQGTITNIITPPALRKDFDDEIQRVIALMPKWLPAAKNDRFIKSTVFFYVNFIPPN</sequence>
<evidence type="ECO:0000256" key="1">
    <source>
        <dbReference type="SAM" id="SignalP"/>
    </source>
</evidence>
<name>A0A7K1SPC5_9BACT</name>
<accession>A0A7K1SPC5</accession>
<dbReference type="RefSeq" id="WP_157590458.1">
    <property type="nucleotide sequence ID" value="NZ_WPIN01000025.1"/>
</dbReference>
<dbReference type="EMBL" id="WPIN01000025">
    <property type="protein sequence ID" value="MVM35655.1"/>
    <property type="molecule type" value="Genomic_DNA"/>
</dbReference>
<evidence type="ECO:0000313" key="3">
    <source>
        <dbReference type="Proteomes" id="UP000436006"/>
    </source>
</evidence>
<organism evidence="2 3">
    <name type="scientific">Spirosoma arboris</name>
    <dbReference type="NCBI Taxonomy" id="2682092"/>
    <lineage>
        <taxon>Bacteria</taxon>
        <taxon>Pseudomonadati</taxon>
        <taxon>Bacteroidota</taxon>
        <taxon>Cytophagia</taxon>
        <taxon>Cytophagales</taxon>
        <taxon>Cytophagaceae</taxon>
        <taxon>Spirosoma</taxon>
    </lineage>
</organism>
<feature type="signal peptide" evidence="1">
    <location>
        <begin position="1"/>
        <end position="25"/>
    </location>
</feature>
<reference evidence="2 3" key="1">
    <citation type="submission" date="2019-12" db="EMBL/GenBank/DDBJ databases">
        <title>Spirosoma sp. HMF4905 genome sequencing and assembly.</title>
        <authorList>
            <person name="Kang H."/>
            <person name="Cha I."/>
            <person name="Kim H."/>
            <person name="Joh K."/>
        </authorList>
    </citation>
    <scope>NUCLEOTIDE SEQUENCE [LARGE SCALE GENOMIC DNA]</scope>
    <source>
        <strain evidence="2 3">HMF4905</strain>
    </source>
</reference>
<dbReference type="Gene3D" id="3.30.1150.10">
    <property type="match status" value="1"/>
</dbReference>
<evidence type="ECO:0000313" key="2">
    <source>
        <dbReference type="EMBL" id="MVM35655.1"/>
    </source>
</evidence>
<dbReference type="SUPFAM" id="SSF74653">
    <property type="entry name" value="TolA/TonB C-terminal domain"/>
    <property type="match status" value="1"/>
</dbReference>
<feature type="chain" id="PRO_5029726294" description="TonB C-terminal domain-containing protein" evidence="1">
    <location>
        <begin position="26"/>
        <end position="135"/>
    </location>
</feature>
<comment type="caution">
    <text evidence="2">The sequence shown here is derived from an EMBL/GenBank/DDBJ whole genome shotgun (WGS) entry which is preliminary data.</text>
</comment>
<proteinExistence type="predicted"/>